<evidence type="ECO:0000256" key="2">
    <source>
        <dbReference type="SAM" id="SignalP"/>
    </source>
</evidence>
<evidence type="ECO:0000313" key="4">
    <source>
        <dbReference type="Proteomes" id="UP001500552"/>
    </source>
</evidence>
<sequence length="117" mass="12332">MKRVTFLAAAIAVLGLTSTGANAQTSTQQASTQAEQQGQEGKKEKVTQEQLPAAVQTALKSDTYKDWKVGDIYKVAPAEGDQAGKTVYEVAMTNAQGQTGVIRMDEKGGDAAAEPEK</sequence>
<evidence type="ECO:0000313" key="3">
    <source>
        <dbReference type="EMBL" id="GAA4441269.1"/>
    </source>
</evidence>
<evidence type="ECO:0008006" key="5">
    <source>
        <dbReference type="Google" id="ProtNLM"/>
    </source>
</evidence>
<gene>
    <name evidence="3" type="ORF">GCM10023188_39600</name>
</gene>
<comment type="caution">
    <text evidence="3">The sequence shown here is derived from an EMBL/GenBank/DDBJ whole genome shotgun (WGS) entry which is preliminary data.</text>
</comment>
<feature type="signal peptide" evidence="2">
    <location>
        <begin position="1"/>
        <end position="23"/>
    </location>
</feature>
<dbReference type="SUPFAM" id="SSF160574">
    <property type="entry name" value="BT0923-like"/>
    <property type="match status" value="1"/>
</dbReference>
<name>A0ABP8LZM8_9BACT</name>
<dbReference type="Proteomes" id="UP001500552">
    <property type="component" value="Unassembled WGS sequence"/>
</dbReference>
<keyword evidence="4" id="KW-1185">Reference proteome</keyword>
<dbReference type="EMBL" id="BAABHC010000029">
    <property type="protein sequence ID" value="GAA4441269.1"/>
    <property type="molecule type" value="Genomic_DNA"/>
</dbReference>
<proteinExistence type="predicted"/>
<organism evidence="3 4">
    <name type="scientific">Pontibacter saemangeumensis</name>
    <dbReference type="NCBI Taxonomy" id="1084525"/>
    <lineage>
        <taxon>Bacteria</taxon>
        <taxon>Pseudomonadati</taxon>
        <taxon>Bacteroidota</taxon>
        <taxon>Cytophagia</taxon>
        <taxon>Cytophagales</taxon>
        <taxon>Hymenobacteraceae</taxon>
        <taxon>Pontibacter</taxon>
    </lineage>
</organism>
<keyword evidence="2" id="KW-0732">Signal</keyword>
<protein>
    <recommendedName>
        <fullName evidence="5">Peptidase propeptide and YPEB domain-containing protein</fullName>
    </recommendedName>
</protein>
<feature type="chain" id="PRO_5047005488" description="Peptidase propeptide and YPEB domain-containing protein" evidence="2">
    <location>
        <begin position="24"/>
        <end position="117"/>
    </location>
</feature>
<evidence type="ECO:0000256" key="1">
    <source>
        <dbReference type="SAM" id="MobiDB-lite"/>
    </source>
</evidence>
<accession>A0ABP8LZM8</accession>
<feature type="region of interest" description="Disordered" evidence="1">
    <location>
        <begin position="21"/>
        <end position="51"/>
    </location>
</feature>
<dbReference type="RefSeq" id="WP_345161588.1">
    <property type="nucleotide sequence ID" value="NZ_BAABHC010000029.1"/>
</dbReference>
<dbReference type="Gene3D" id="3.10.450.360">
    <property type="match status" value="1"/>
</dbReference>
<feature type="compositionally biased region" description="Low complexity" evidence="1">
    <location>
        <begin position="21"/>
        <end position="39"/>
    </location>
</feature>
<reference evidence="4" key="1">
    <citation type="journal article" date="2019" name="Int. J. Syst. Evol. Microbiol.">
        <title>The Global Catalogue of Microorganisms (GCM) 10K type strain sequencing project: providing services to taxonomists for standard genome sequencing and annotation.</title>
        <authorList>
            <consortium name="The Broad Institute Genomics Platform"/>
            <consortium name="The Broad Institute Genome Sequencing Center for Infectious Disease"/>
            <person name="Wu L."/>
            <person name="Ma J."/>
        </authorList>
    </citation>
    <scope>NUCLEOTIDE SEQUENCE [LARGE SCALE GENOMIC DNA]</scope>
    <source>
        <strain evidence="4">JCM 17926</strain>
    </source>
</reference>